<gene>
    <name evidence="2" type="ORF">BK798_02985</name>
</gene>
<dbReference type="EMBL" id="CP017803">
    <property type="protein sequence ID" value="ATZ59443.1"/>
    <property type="molecule type" value="Genomic_DNA"/>
</dbReference>
<evidence type="ECO:0000313" key="3">
    <source>
        <dbReference type="Proteomes" id="UP000232133"/>
    </source>
</evidence>
<keyword evidence="1" id="KW-1133">Transmembrane helix</keyword>
<sequence>MMMFFVVYVVLILKIIIFSKLKMQLKRTLVEKTDGYGENGLIRIQMAKVNMDICFHIWTVKIWL</sequence>
<keyword evidence="1" id="KW-0812">Transmembrane</keyword>
<protein>
    <submittedName>
        <fullName evidence="2">Uncharacterized protein</fullName>
    </submittedName>
</protein>
<evidence type="ECO:0000313" key="2">
    <source>
        <dbReference type="EMBL" id="ATZ59443.1"/>
    </source>
</evidence>
<dbReference type="AlphaFoldDB" id="A0A2H4U5S7"/>
<proteinExistence type="predicted"/>
<feature type="transmembrane region" description="Helical" evidence="1">
    <location>
        <begin position="6"/>
        <end position="23"/>
    </location>
</feature>
<accession>A0A2H4U5S7</accession>
<evidence type="ECO:0000256" key="1">
    <source>
        <dbReference type="SAM" id="Phobius"/>
    </source>
</evidence>
<reference evidence="2 3" key="1">
    <citation type="submission" date="2016-10" db="EMBL/GenBank/DDBJ databases">
        <authorList>
            <person name="Varghese N."/>
        </authorList>
    </citation>
    <scope>NUCLEOTIDE SEQUENCE [LARGE SCALE GENOMIC DNA]</scope>
    <source>
        <strain evidence="2 3">KB11</strain>
    </source>
</reference>
<keyword evidence="1" id="KW-0472">Membrane</keyword>
<dbReference type="Proteomes" id="UP000232133">
    <property type="component" value="Chromosome"/>
</dbReference>
<name>A0A2H4U5S7_METSM</name>
<organism evidence="2 3">
    <name type="scientific">Methanobrevibacter smithii</name>
    <dbReference type="NCBI Taxonomy" id="2173"/>
    <lineage>
        <taxon>Archaea</taxon>
        <taxon>Methanobacteriati</taxon>
        <taxon>Methanobacteriota</taxon>
        <taxon>Methanomada group</taxon>
        <taxon>Methanobacteria</taxon>
        <taxon>Methanobacteriales</taxon>
        <taxon>Methanobacteriaceae</taxon>
        <taxon>Methanobrevibacter</taxon>
    </lineage>
</organism>